<evidence type="ECO:0000313" key="1">
    <source>
        <dbReference type="EMBL" id="CAA9540110.1"/>
    </source>
</evidence>
<dbReference type="EMBL" id="CADCWC010000267">
    <property type="protein sequence ID" value="CAA9540110.1"/>
    <property type="molecule type" value="Genomic_DNA"/>
</dbReference>
<accession>A0A6J4U406</accession>
<gene>
    <name evidence="1" type="ORF">AVDCRST_MAG79-1776</name>
</gene>
<reference evidence="1" key="1">
    <citation type="submission" date="2020-02" db="EMBL/GenBank/DDBJ databases">
        <authorList>
            <person name="Meier V. D."/>
        </authorList>
    </citation>
    <scope>NUCLEOTIDE SEQUENCE</scope>
    <source>
        <strain evidence="1">AVDCRST_MAG79</strain>
    </source>
</reference>
<organism evidence="1">
    <name type="scientific">uncultured Thermoleophilia bacterium</name>
    <dbReference type="NCBI Taxonomy" id="1497501"/>
    <lineage>
        <taxon>Bacteria</taxon>
        <taxon>Bacillati</taxon>
        <taxon>Actinomycetota</taxon>
        <taxon>Thermoleophilia</taxon>
        <taxon>environmental samples</taxon>
    </lineage>
</organism>
<sequence>MSGTTTLIRSAGILGAVALALVAPRFGEPAVAAAAPKAADRR</sequence>
<proteinExistence type="predicted"/>
<protein>
    <submittedName>
        <fullName evidence="1">Uncharacterized protein</fullName>
    </submittedName>
</protein>
<name>A0A6J4U406_9ACTN</name>
<feature type="non-terminal residue" evidence="1">
    <location>
        <position position="42"/>
    </location>
</feature>
<dbReference type="AlphaFoldDB" id="A0A6J4U406"/>